<dbReference type="PRINTS" id="PR00411">
    <property type="entry name" value="PNDRDTASEI"/>
</dbReference>
<dbReference type="RefSeq" id="WP_102330206.1">
    <property type="nucleotide sequence ID" value="NZ_CP058566.2"/>
</dbReference>
<dbReference type="GO" id="GO:0016668">
    <property type="term" value="F:oxidoreductase activity, acting on a sulfur group of donors, NAD(P) as acceptor"/>
    <property type="evidence" value="ECO:0007669"/>
    <property type="project" value="InterPro"/>
</dbReference>
<feature type="binding site" evidence="9">
    <location>
        <position position="57"/>
    </location>
    <ligand>
        <name>FAD</name>
        <dbReference type="ChEBI" id="CHEBI:57692"/>
    </ligand>
</feature>
<dbReference type="PROSITE" id="PS00076">
    <property type="entry name" value="PYRIDINE_REDOX_1"/>
    <property type="match status" value="1"/>
</dbReference>
<keyword evidence="6" id="KW-1015">Disulfide bond</keyword>
<keyword evidence="2 11" id="KW-0285">Flavoprotein</keyword>
<dbReference type="SUPFAM" id="SSF51905">
    <property type="entry name" value="FAD/NAD(P)-binding domain"/>
    <property type="match status" value="1"/>
</dbReference>
<evidence type="ECO:0000256" key="11">
    <source>
        <dbReference type="RuleBase" id="RU003691"/>
    </source>
</evidence>
<dbReference type="PANTHER" id="PTHR43014:SF4">
    <property type="entry name" value="PYRIDINE NUCLEOTIDE-DISULFIDE OXIDOREDUCTASE RCLA-RELATED"/>
    <property type="match status" value="1"/>
</dbReference>
<sequence>MSKSAASPVREYDIVIVGSGAGLDILDMAVEHGHNVALIDRGPIGGTCLNVGCIPSKMLIFPADRIMEIRESAKLGIDAEIKGIDFKAIMDRMRQSVNGDRVKIEKYLKESKALDFYHDETEFISEFTLSVSGERVKGKQIYLVSGSRPLIPSIPGLDSVEYLTNETLLDLVEAPKSLAVLGGGYIGVEYAHFFEAMGTDVTVIEMGPRLLPDEEPEISAFLQMALARRMTVQTECTAESVEKASGGGVIVQTNHSRTGLKAEIRAEKLLVATGRRSNADLLKVSRSGIATAKDGYIKVNSRMETSVKGIYAFGDAIGREMFTHTSHAEAEIAGANGIHGQHLRMDFSAAPHAVFTHPQIASVGLTEEDAAKKYKIKVGKADYRDIAFGSAMLQEEGFAKIILEAESGRILGGHIIGPWAAVLIQEVINAMARKGTLDDIAAGIHIHPALSELIIRALFNVTETD</sequence>
<keyword evidence="3 9" id="KW-0274">FAD</keyword>
<name>A0A2P5P8U0_9CHLR</name>
<feature type="active site" description="Proton acceptor" evidence="8">
    <location>
        <position position="447"/>
    </location>
</feature>
<evidence type="ECO:0000256" key="9">
    <source>
        <dbReference type="PIRSR" id="PIRSR000350-3"/>
    </source>
</evidence>
<comment type="cofactor">
    <cofactor evidence="9">
        <name>FAD</name>
        <dbReference type="ChEBI" id="CHEBI:57692"/>
    </cofactor>
    <text evidence="9">Binds 1 FAD per subunit.</text>
</comment>
<dbReference type="FunFam" id="3.30.390.30:FF:000001">
    <property type="entry name" value="Dihydrolipoyl dehydrogenase"/>
    <property type="match status" value="1"/>
</dbReference>
<dbReference type="PIRSF" id="PIRSF000350">
    <property type="entry name" value="Mercury_reductase_MerA"/>
    <property type="match status" value="1"/>
</dbReference>
<proteinExistence type="inferred from homology"/>
<dbReference type="Gene3D" id="3.50.50.60">
    <property type="entry name" value="FAD/NAD(P)-binding domain"/>
    <property type="match status" value="2"/>
</dbReference>
<evidence type="ECO:0000256" key="7">
    <source>
        <dbReference type="ARBA" id="ARBA00023284"/>
    </source>
</evidence>
<dbReference type="InterPro" id="IPR004099">
    <property type="entry name" value="Pyr_nucl-diS_OxRdtase_dimer"/>
</dbReference>
<keyword evidence="9" id="KW-0520">NAD</keyword>
<accession>A0A2P5P8U0</accession>
<gene>
    <name evidence="14" type="ORF">JP09_002285</name>
</gene>
<reference evidence="14 15" key="1">
    <citation type="journal article" date="2017" name="ISME J.">
        <title>Grape pomace compost harbors organohalide-respiring Dehalogenimonas species with novel reductive dehalogenase genes.</title>
        <authorList>
            <person name="Yang Y."/>
            <person name="Higgins S.A."/>
            <person name="Yan J."/>
            <person name="Simsir B."/>
            <person name="Chourey K."/>
            <person name="Iyer R."/>
            <person name="Hettich R.L."/>
            <person name="Baldwin B."/>
            <person name="Ogles D.M."/>
            <person name="Loffler F.E."/>
        </authorList>
    </citation>
    <scope>NUCLEOTIDE SEQUENCE [LARGE SCALE GENOMIC DNA]</scope>
    <source>
        <strain evidence="14 15">GP</strain>
    </source>
</reference>
<dbReference type="Pfam" id="PF02852">
    <property type="entry name" value="Pyr_redox_dim"/>
    <property type="match status" value="1"/>
</dbReference>
<evidence type="ECO:0000256" key="5">
    <source>
        <dbReference type="ARBA" id="ARBA00023002"/>
    </source>
</evidence>
<dbReference type="InterPro" id="IPR036188">
    <property type="entry name" value="FAD/NAD-bd_sf"/>
</dbReference>
<dbReference type="Pfam" id="PF07992">
    <property type="entry name" value="Pyr_redox_2"/>
    <property type="match status" value="1"/>
</dbReference>
<keyword evidence="7 11" id="KW-0676">Redox-active center</keyword>
<organism evidence="14 15">
    <name type="scientific">Dehalogenimonas etheniformans</name>
    <dbReference type="NCBI Taxonomy" id="1536648"/>
    <lineage>
        <taxon>Bacteria</taxon>
        <taxon>Bacillati</taxon>
        <taxon>Chloroflexota</taxon>
        <taxon>Dehalococcoidia</taxon>
        <taxon>Dehalococcoidales</taxon>
        <taxon>Dehalococcoidaceae</taxon>
        <taxon>Dehalogenimonas</taxon>
    </lineage>
</organism>
<keyword evidence="4" id="KW-0521">NADP</keyword>
<evidence type="ECO:0000256" key="10">
    <source>
        <dbReference type="PIRSR" id="PIRSR000350-4"/>
    </source>
</evidence>
<evidence type="ECO:0000256" key="2">
    <source>
        <dbReference type="ARBA" id="ARBA00022630"/>
    </source>
</evidence>
<evidence type="ECO:0000259" key="13">
    <source>
        <dbReference type="Pfam" id="PF07992"/>
    </source>
</evidence>
<dbReference type="InterPro" id="IPR001100">
    <property type="entry name" value="Pyr_nuc-diS_OxRdtase"/>
</dbReference>
<evidence type="ECO:0000256" key="1">
    <source>
        <dbReference type="ARBA" id="ARBA00007532"/>
    </source>
</evidence>
<protein>
    <submittedName>
        <fullName evidence="14">Dihydrolipoyl dehydrogenase</fullName>
    </submittedName>
</protein>
<dbReference type="InterPro" id="IPR012999">
    <property type="entry name" value="Pyr_OxRdtase_I_AS"/>
</dbReference>
<evidence type="ECO:0000259" key="12">
    <source>
        <dbReference type="Pfam" id="PF02852"/>
    </source>
</evidence>
<feature type="binding site" evidence="9">
    <location>
        <position position="274"/>
    </location>
    <ligand>
        <name>NAD(+)</name>
        <dbReference type="ChEBI" id="CHEBI:57540"/>
    </ligand>
</feature>
<dbReference type="EMBL" id="JQAN02000006">
    <property type="protein sequence ID" value="PPD58722.1"/>
    <property type="molecule type" value="Genomic_DNA"/>
</dbReference>
<feature type="binding site" evidence="9">
    <location>
        <begin position="321"/>
        <end position="324"/>
    </location>
    <ligand>
        <name>FAD</name>
        <dbReference type="ChEBI" id="CHEBI:57692"/>
    </ligand>
</feature>
<keyword evidence="5 11" id="KW-0560">Oxidoreductase</keyword>
<comment type="caution">
    <text evidence="14">The sequence shown here is derived from an EMBL/GenBank/DDBJ whole genome shotgun (WGS) entry which is preliminary data.</text>
</comment>
<evidence type="ECO:0000256" key="8">
    <source>
        <dbReference type="PIRSR" id="PIRSR000350-2"/>
    </source>
</evidence>
<dbReference type="InterPro" id="IPR023753">
    <property type="entry name" value="FAD/NAD-binding_dom"/>
</dbReference>
<dbReference type="GO" id="GO:0003955">
    <property type="term" value="F:NAD(P)H dehydrogenase (quinone) activity"/>
    <property type="evidence" value="ECO:0007669"/>
    <property type="project" value="TreeGrafter"/>
</dbReference>
<evidence type="ECO:0000256" key="4">
    <source>
        <dbReference type="ARBA" id="ARBA00022857"/>
    </source>
</evidence>
<feature type="domain" description="FAD/NAD(P)-binding" evidence="13">
    <location>
        <begin position="12"/>
        <end position="330"/>
    </location>
</feature>
<dbReference type="InterPro" id="IPR016156">
    <property type="entry name" value="FAD/NAD-linked_Rdtase_dimer_sf"/>
</dbReference>
<dbReference type="AlphaFoldDB" id="A0A2P5P8U0"/>
<evidence type="ECO:0000313" key="14">
    <source>
        <dbReference type="EMBL" id="PPD58722.1"/>
    </source>
</evidence>
<evidence type="ECO:0000313" key="15">
    <source>
        <dbReference type="Proteomes" id="UP000235653"/>
    </source>
</evidence>
<dbReference type="Proteomes" id="UP000235653">
    <property type="component" value="Unassembled WGS sequence"/>
</dbReference>
<dbReference type="Gene3D" id="3.30.390.30">
    <property type="match status" value="1"/>
</dbReference>
<feature type="binding site" evidence="9">
    <location>
        <begin position="182"/>
        <end position="189"/>
    </location>
    <ligand>
        <name>NAD(+)</name>
        <dbReference type="ChEBI" id="CHEBI:57540"/>
    </ligand>
</feature>
<evidence type="ECO:0000256" key="3">
    <source>
        <dbReference type="ARBA" id="ARBA00022827"/>
    </source>
</evidence>
<dbReference type="PRINTS" id="PR00368">
    <property type="entry name" value="FADPNR"/>
</dbReference>
<dbReference type="PANTHER" id="PTHR43014">
    <property type="entry name" value="MERCURIC REDUCTASE"/>
    <property type="match status" value="1"/>
</dbReference>
<feature type="binding site" evidence="9">
    <location>
        <position position="205"/>
    </location>
    <ligand>
        <name>NAD(+)</name>
        <dbReference type="ChEBI" id="CHEBI:57540"/>
    </ligand>
</feature>
<comment type="similarity">
    <text evidence="1 11">Belongs to the class-I pyridine nucleotide-disulfide oxidoreductase family.</text>
</comment>
<evidence type="ECO:0000256" key="6">
    <source>
        <dbReference type="ARBA" id="ARBA00023157"/>
    </source>
</evidence>
<feature type="binding site" evidence="9">
    <location>
        <position position="315"/>
    </location>
    <ligand>
        <name>FAD</name>
        <dbReference type="ChEBI" id="CHEBI:57692"/>
    </ligand>
</feature>
<keyword evidence="9" id="KW-0547">Nucleotide-binding</keyword>
<feature type="domain" description="Pyridine nucleotide-disulphide oxidoreductase dimerisation" evidence="12">
    <location>
        <begin position="351"/>
        <end position="454"/>
    </location>
</feature>
<feature type="disulfide bond" description="Redox-active" evidence="10">
    <location>
        <begin position="48"/>
        <end position="53"/>
    </location>
</feature>
<keyword evidence="15" id="KW-1185">Reference proteome</keyword>
<dbReference type="OrthoDB" id="9800167at2"/>
<dbReference type="SUPFAM" id="SSF55424">
    <property type="entry name" value="FAD/NAD-linked reductases, dimerisation (C-terminal) domain"/>
    <property type="match status" value="1"/>
</dbReference>
<dbReference type="GO" id="GO:0050660">
    <property type="term" value="F:flavin adenine dinucleotide binding"/>
    <property type="evidence" value="ECO:0007669"/>
    <property type="project" value="TreeGrafter"/>
</dbReference>